<protein>
    <recommendedName>
        <fullName evidence="4">Cytochrome C oxidase assembly protein</fullName>
    </recommendedName>
</protein>
<evidence type="ECO:0008006" key="4">
    <source>
        <dbReference type="Google" id="ProtNLM"/>
    </source>
</evidence>
<keyword evidence="1" id="KW-0472">Membrane</keyword>
<evidence type="ECO:0000256" key="1">
    <source>
        <dbReference type="SAM" id="Phobius"/>
    </source>
</evidence>
<reference evidence="2" key="2">
    <citation type="submission" date="2023-04" db="EMBL/GenBank/DDBJ databases">
        <title>'Rhodoalgimonas zhirmunskyi' gen. nov., isolated from a red alga.</title>
        <authorList>
            <person name="Nedashkovskaya O.I."/>
            <person name="Otstavnykh N.Y."/>
            <person name="Bystritskaya E.P."/>
            <person name="Balabanova L.A."/>
            <person name="Isaeva M.P."/>
        </authorList>
    </citation>
    <scope>NUCLEOTIDE SEQUENCE</scope>
    <source>
        <strain evidence="2">10Alg 79</strain>
    </source>
</reference>
<proteinExistence type="predicted"/>
<name>A0AAJ1U671_9RHOB</name>
<dbReference type="AlphaFoldDB" id="A0AAJ1U671"/>
<dbReference type="EMBL" id="JANFFA010000001">
    <property type="protein sequence ID" value="MDQ2093749.1"/>
    <property type="molecule type" value="Genomic_DNA"/>
</dbReference>
<accession>A0AAJ1U671</accession>
<gene>
    <name evidence="2" type="ORF">NOI20_06475</name>
</gene>
<keyword evidence="1" id="KW-0812">Transmembrane</keyword>
<reference evidence="2" key="1">
    <citation type="submission" date="2022-07" db="EMBL/GenBank/DDBJ databases">
        <authorList>
            <person name="Otstavnykh N."/>
            <person name="Isaeva M."/>
            <person name="Bystritskaya E."/>
        </authorList>
    </citation>
    <scope>NUCLEOTIDE SEQUENCE</scope>
    <source>
        <strain evidence="2">10Alg 79</strain>
    </source>
</reference>
<keyword evidence="1" id="KW-1133">Transmembrane helix</keyword>
<feature type="transmembrane region" description="Helical" evidence="1">
    <location>
        <begin position="18"/>
        <end position="37"/>
    </location>
</feature>
<organism evidence="2 3">
    <name type="scientific">Rhodalgimonas zhirmunskyi</name>
    <dbReference type="NCBI Taxonomy" id="2964767"/>
    <lineage>
        <taxon>Bacteria</taxon>
        <taxon>Pseudomonadati</taxon>
        <taxon>Pseudomonadota</taxon>
        <taxon>Alphaproteobacteria</taxon>
        <taxon>Rhodobacterales</taxon>
        <taxon>Roseobacteraceae</taxon>
        <taxon>Rhodalgimonas</taxon>
    </lineage>
</organism>
<dbReference type="Proteomes" id="UP001227162">
    <property type="component" value="Unassembled WGS sequence"/>
</dbReference>
<comment type="caution">
    <text evidence="2">The sequence shown here is derived from an EMBL/GenBank/DDBJ whole genome shotgun (WGS) entry which is preliminary data.</text>
</comment>
<keyword evidence="3" id="KW-1185">Reference proteome</keyword>
<evidence type="ECO:0000313" key="2">
    <source>
        <dbReference type="EMBL" id="MDQ2093749.1"/>
    </source>
</evidence>
<sequence length="59" mass="6518">MALKVEHELHRRRLGRNIGLGLVLLAFVGLVFGLTLVKTKRGDFNMQPEQSQTQQGASG</sequence>
<evidence type="ECO:0000313" key="3">
    <source>
        <dbReference type="Proteomes" id="UP001227162"/>
    </source>
</evidence>
<dbReference type="RefSeq" id="WP_317625329.1">
    <property type="nucleotide sequence ID" value="NZ_JANFFA010000001.1"/>
</dbReference>